<evidence type="ECO:0000256" key="1">
    <source>
        <dbReference type="SAM" id="MobiDB-lite"/>
    </source>
</evidence>
<evidence type="ECO:0000313" key="3">
    <source>
        <dbReference type="Proteomes" id="UP000799291"/>
    </source>
</evidence>
<dbReference type="EMBL" id="MU005572">
    <property type="protein sequence ID" value="KAF2689495.1"/>
    <property type="molecule type" value="Genomic_DNA"/>
</dbReference>
<feature type="region of interest" description="Disordered" evidence="1">
    <location>
        <begin position="159"/>
        <end position="188"/>
    </location>
</feature>
<feature type="compositionally biased region" description="Polar residues" evidence="1">
    <location>
        <begin position="178"/>
        <end position="188"/>
    </location>
</feature>
<proteinExistence type="predicted"/>
<dbReference type="Proteomes" id="UP000799291">
    <property type="component" value="Unassembled WGS sequence"/>
</dbReference>
<dbReference type="AlphaFoldDB" id="A0A6G1JH42"/>
<organism evidence="2 3">
    <name type="scientific">Lentithecium fluviatile CBS 122367</name>
    <dbReference type="NCBI Taxonomy" id="1168545"/>
    <lineage>
        <taxon>Eukaryota</taxon>
        <taxon>Fungi</taxon>
        <taxon>Dikarya</taxon>
        <taxon>Ascomycota</taxon>
        <taxon>Pezizomycotina</taxon>
        <taxon>Dothideomycetes</taxon>
        <taxon>Pleosporomycetidae</taxon>
        <taxon>Pleosporales</taxon>
        <taxon>Massarineae</taxon>
        <taxon>Lentitheciaceae</taxon>
        <taxon>Lentithecium</taxon>
    </lineage>
</organism>
<accession>A0A6G1JH42</accession>
<gene>
    <name evidence="2" type="ORF">K458DRAFT_400238</name>
</gene>
<reference evidence="2" key="1">
    <citation type="journal article" date="2020" name="Stud. Mycol.">
        <title>101 Dothideomycetes genomes: a test case for predicting lifestyles and emergence of pathogens.</title>
        <authorList>
            <person name="Haridas S."/>
            <person name="Albert R."/>
            <person name="Binder M."/>
            <person name="Bloem J."/>
            <person name="Labutti K."/>
            <person name="Salamov A."/>
            <person name="Andreopoulos B."/>
            <person name="Baker S."/>
            <person name="Barry K."/>
            <person name="Bills G."/>
            <person name="Bluhm B."/>
            <person name="Cannon C."/>
            <person name="Castanera R."/>
            <person name="Culley D."/>
            <person name="Daum C."/>
            <person name="Ezra D."/>
            <person name="Gonzalez J."/>
            <person name="Henrissat B."/>
            <person name="Kuo A."/>
            <person name="Liang C."/>
            <person name="Lipzen A."/>
            <person name="Lutzoni F."/>
            <person name="Magnuson J."/>
            <person name="Mondo S."/>
            <person name="Nolan M."/>
            <person name="Ohm R."/>
            <person name="Pangilinan J."/>
            <person name="Park H.-J."/>
            <person name="Ramirez L."/>
            <person name="Alfaro M."/>
            <person name="Sun H."/>
            <person name="Tritt A."/>
            <person name="Yoshinaga Y."/>
            <person name="Zwiers L.-H."/>
            <person name="Turgeon B."/>
            <person name="Goodwin S."/>
            <person name="Spatafora J."/>
            <person name="Crous P."/>
            <person name="Grigoriev I."/>
        </authorList>
    </citation>
    <scope>NUCLEOTIDE SEQUENCE</scope>
    <source>
        <strain evidence="2">CBS 122367</strain>
    </source>
</reference>
<protein>
    <submittedName>
        <fullName evidence="2">Uncharacterized protein</fullName>
    </submittedName>
</protein>
<evidence type="ECO:0000313" key="2">
    <source>
        <dbReference type="EMBL" id="KAF2689495.1"/>
    </source>
</evidence>
<sequence length="188" mass="20660">MIENGRVVLVRCCESELFLGVKPRVGGRRSYASHFHRLNPNVRTNTNPGRVNFPITQHEGLRGTTVGPCRDRNVPLDRWALPRRALLRTGTAVIEAVKGQASTNTVLLYFQAESLNEGQRQGIPSRSTLYLLTRSSDLPQCQIALGALGVPIQDAGTGYHRPQDVKTGGTLGRPMTWPTASRRATNGF</sequence>
<name>A0A6G1JH42_9PLEO</name>
<keyword evidence="3" id="KW-1185">Reference proteome</keyword>